<keyword evidence="1" id="KW-0472">Membrane</keyword>
<evidence type="ECO:0000256" key="1">
    <source>
        <dbReference type="SAM" id="Phobius"/>
    </source>
</evidence>
<keyword evidence="4" id="KW-1185">Reference proteome</keyword>
<reference evidence="4" key="1">
    <citation type="journal article" date="2019" name="Int. J. Syst. Evol. Microbiol.">
        <title>The Global Catalogue of Microorganisms (GCM) 10K type strain sequencing project: providing services to taxonomists for standard genome sequencing and annotation.</title>
        <authorList>
            <consortium name="The Broad Institute Genomics Platform"/>
            <consortium name="The Broad Institute Genome Sequencing Center for Infectious Disease"/>
            <person name="Wu L."/>
            <person name="Ma J."/>
        </authorList>
    </citation>
    <scope>NUCLEOTIDE SEQUENCE [LARGE SCALE GENOMIC DNA]</scope>
    <source>
        <strain evidence="4">CCUG 57942</strain>
    </source>
</reference>
<comment type="caution">
    <text evidence="3">The sequence shown here is derived from an EMBL/GenBank/DDBJ whole genome shotgun (WGS) entry which is preliminary data.</text>
</comment>
<feature type="transmembrane region" description="Helical" evidence="1">
    <location>
        <begin position="220"/>
        <end position="242"/>
    </location>
</feature>
<dbReference type="PROSITE" id="PS51257">
    <property type="entry name" value="PROKAR_LIPOPROTEIN"/>
    <property type="match status" value="1"/>
</dbReference>
<evidence type="ECO:0008006" key="5">
    <source>
        <dbReference type="Google" id="ProtNLM"/>
    </source>
</evidence>
<organism evidence="3 4">
    <name type="scientific">Rubritalea tangerina</name>
    <dbReference type="NCBI Taxonomy" id="430798"/>
    <lineage>
        <taxon>Bacteria</taxon>
        <taxon>Pseudomonadati</taxon>
        <taxon>Verrucomicrobiota</taxon>
        <taxon>Verrucomicrobiia</taxon>
        <taxon>Verrucomicrobiales</taxon>
        <taxon>Rubritaleaceae</taxon>
        <taxon>Rubritalea</taxon>
    </lineage>
</organism>
<keyword evidence="1" id="KW-0812">Transmembrane</keyword>
<protein>
    <recommendedName>
        <fullName evidence="5">DUF3153 domain-containing protein</fullName>
    </recommendedName>
</protein>
<name>A0ABW4Z6H5_9BACT</name>
<keyword evidence="2" id="KW-0732">Signal</keyword>
<evidence type="ECO:0000313" key="3">
    <source>
        <dbReference type="EMBL" id="MFD2157548.1"/>
    </source>
</evidence>
<dbReference type="Proteomes" id="UP001597389">
    <property type="component" value="Unassembled WGS sequence"/>
</dbReference>
<feature type="signal peptide" evidence="2">
    <location>
        <begin position="1"/>
        <end position="21"/>
    </location>
</feature>
<evidence type="ECO:0000256" key="2">
    <source>
        <dbReference type="SAM" id="SignalP"/>
    </source>
</evidence>
<evidence type="ECO:0000313" key="4">
    <source>
        <dbReference type="Proteomes" id="UP001597389"/>
    </source>
</evidence>
<dbReference type="EMBL" id="JBHUJB010000009">
    <property type="protein sequence ID" value="MFD2157548.1"/>
    <property type="molecule type" value="Genomic_DNA"/>
</dbReference>
<accession>A0ABW4Z6H5</accession>
<sequence>MKLWLHSLLSIICLCALTACKIDGEEEITIRDDGSAQVRVHYILPYKAFSKNDAQQVHSLLTEIANRHPELSLTENTSLPHGKYCQELKLNIAFSSVLEIERIILEEHAHFQSLASQSGDENKSITMVEALLGNIEAGVHADAIRYDRTVNLSPLFKGKITNGKVLGNAEFRYILTTPLAADSHNASAVTNQGKTLTWRIPLREYYNKPFQLKTQHARHLFTLLWTLLTGFCLALIGLTFWWRRRRIRRQSDRSLTSDEE</sequence>
<feature type="chain" id="PRO_5046401156" description="DUF3153 domain-containing protein" evidence="2">
    <location>
        <begin position="22"/>
        <end position="260"/>
    </location>
</feature>
<dbReference type="RefSeq" id="WP_377177262.1">
    <property type="nucleotide sequence ID" value="NZ_JBHUJB010000009.1"/>
</dbReference>
<gene>
    <name evidence="3" type="ORF">ACFSW8_01405</name>
</gene>
<proteinExistence type="predicted"/>
<keyword evidence="1" id="KW-1133">Transmembrane helix</keyword>